<evidence type="ECO:0000256" key="2">
    <source>
        <dbReference type="SAM" id="SignalP"/>
    </source>
</evidence>
<dbReference type="InterPro" id="IPR005064">
    <property type="entry name" value="BUG"/>
</dbReference>
<feature type="signal peptide" evidence="2">
    <location>
        <begin position="1"/>
        <end position="41"/>
    </location>
</feature>
<accession>A0A7V8FNX2</accession>
<gene>
    <name evidence="3" type="ORF">GAK30_02002</name>
</gene>
<organism evidence="3 4">
    <name type="scientific">Paracidovorax wautersii</name>
    <dbReference type="NCBI Taxonomy" id="1177982"/>
    <lineage>
        <taxon>Bacteria</taxon>
        <taxon>Pseudomonadati</taxon>
        <taxon>Pseudomonadota</taxon>
        <taxon>Betaproteobacteria</taxon>
        <taxon>Burkholderiales</taxon>
        <taxon>Comamonadaceae</taxon>
        <taxon>Paracidovorax</taxon>
    </lineage>
</organism>
<feature type="chain" id="PRO_5031163188" description="Tripartite-type tricarboxylate transporter, receptor component TctC" evidence="2">
    <location>
        <begin position="42"/>
        <end position="343"/>
    </location>
</feature>
<dbReference type="PROSITE" id="PS51318">
    <property type="entry name" value="TAT"/>
    <property type="match status" value="1"/>
</dbReference>
<keyword evidence="2" id="KW-0732">Signal</keyword>
<evidence type="ECO:0000256" key="1">
    <source>
        <dbReference type="ARBA" id="ARBA00006987"/>
    </source>
</evidence>
<dbReference type="Proteomes" id="UP000461670">
    <property type="component" value="Unassembled WGS sequence"/>
</dbReference>
<dbReference type="Pfam" id="PF03401">
    <property type="entry name" value="TctC"/>
    <property type="match status" value="1"/>
</dbReference>
<evidence type="ECO:0008006" key="5">
    <source>
        <dbReference type="Google" id="ProtNLM"/>
    </source>
</evidence>
<dbReference type="EMBL" id="WNDQ01000024">
    <property type="protein sequence ID" value="KAF1021239.1"/>
    <property type="molecule type" value="Genomic_DNA"/>
</dbReference>
<dbReference type="InterPro" id="IPR042100">
    <property type="entry name" value="Bug_dom1"/>
</dbReference>
<comment type="caution">
    <text evidence="3">The sequence shown here is derived from an EMBL/GenBank/DDBJ whole genome shotgun (WGS) entry which is preliminary data.</text>
</comment>
<dbReference type="SUPFAM" id="SSF53850">
    <property type="entry name" value="Periplasmic binding protein-like II"/>
    <property type="match status" value="1"/>
</dbReference>
<comment type="similarity">
    <text evidence="1">Belongs to the UPF0065 (bug) family.</text>
</comment>
<proteinExistence type="inferred from homology"/>
<evidence type="ECO:0000313" key="3">
    <source>
        <dbReference type="EMBL" id="KAF1021239.1"/>
    </source>
</evidence>
<dbReference type="Gene3D" id="3.40.190.150">
    <property type="entry name" value="Bordetella uptake gene, domain 1"/>
    <property type="match status" value="1"/>
</dbReference>
<dbReference type="PIRSF" id="PIRSF017082">
    <property type="entry name" value="YflP"/>
    <property type="match status" value="1"/>
</dbReference>
<dbReference type="InterPro" id="IPR006311">
    <property type="entry name" value="TAT_signal"/>
</dbReference>
<protein>
    <recommendedName>
        <fullName evidence="5">Tripartite-type tricarboxylate transporter, receptor component TctC</fullName>
    </recommendedName>
</protein>
<reference evidence="4" key="1">
    <citation type="journal article" date="2020" name="MBio">
        <title>Horizontal gene transfer to a defensive symbiont with a reduced genome amongst a multipartite beetle microbiome.</title>
        <authorList>
            <person name="Waterworth S.C."/>
            <person name="Florez L.V."/>
            <person name="Rees E.R."/>
            <person name="Hertweck C."/>
            <person name="Kaltenpoth M."/>
            <person name="Kwan J.C."/>
        </authorList>
    </citation>
    <scope>NUCLEOTIDE SEQUENCE [LARGE SCALE GENOMIC DNA]</scope>
</reference>
<sequence length="343" mass="35568">MQATRLSPTASNPARASLSRRRLVAGALGLASLAAGVPALAQDPATWPSRPIRLIVGYPAGSSPDMQARLLAEPLGRALGQPVVVENKPGAGGNIGADQVAKATDQHTVGVIGNGPLTSSKFLYSRLPYDPLKDLAPIALIGTSPLVWVVPAAAMPGDSRQYVAHAQAAGDKLAYGSIGAGSGGHLGMELLKPVLRIKPLHVPYAGGPAIVNDILGGQVDMTLLPTSTVMPLIRSGKLKAVAVTSAKRTSLAPDVPAMPEVGAQGVNIEVWNAIMAPANLPAPYQAKLSQALDTILRGADIRDKLFQQGWAVEDSTPASLARRIQADSKLYGDLIAREGIKLD</sequence>
<dbReference type="PANTHER" id="PTHR42928">
    <property type="entry name" value="TRICARBOXYLATE-BINDING PROTEIN"/>
    <property type="match status" value="1"/>
</dbReference>
<dbReference type="Gene3D" id="3.40.190.10">
    <property type="entry name" value="Periplasmic binding protein-like II"/>
    <property type="match status" value="1"/>
</dbReference>
<name>A0A7V8FNX2_9BURK</name>
<dbReference type="PANTHER" id="PTHR42928:SF5">
    <property type="entry name" value="BLR1237 PROTEIN"/>
    <property type="match status" value="1"/>
</dbReference>
<dbReference type="AlphaFoldDB" id="A0A7V8FNX2"/>
<evidence type="ECO:0000313" key="4">
    <source>
        <dbReference type="Proteomes" id="UP000461670"/>
    </source>
</evidence>